<feature type="compositionally biased region" description="Polar residues" evidence="9">
    <location>
        <begin position="1590"/>
        <end position="1606"/>
    </location>
</feature>
<dbReference type="PANTHER" id="PTHR23069">
    <property type="entry name" value="AAA DOMAIN-CONTAINING"/>
    <property type="match status" value="1"/>
</dbReference>
<dbReference type="Pfam" id="PF13771">
    <property type="entry name" value="zf-HC5HC2H"/>
    <property type="match status" value="1"/>
</dbReference>
<dbReference type="FunFam" id="3.30.40.10:FF:000739">
    <property type="entry name" value="P-loop containing nucleoside triphosphate hydrolases superfamily protein"/>
    <property type="match status" value="1"/>
</dbReference>
<dbReference type="GO" id="GO:0045815">
    <property type="term" value="P:transcription initiation-coupled chromatin remodeling"/>
    <property type="evidence" value="ECO:0007669"/>
    <property type="project" value="TreeGrafter"/>
</dbReference>
<dbReference type="GO" id="GO:0042393">
    <property type="term" value="F:histone binding"/>
    <property type="evidence" value="ECO:0007669"/>
    <property type="project" value="TreeGrafter"/>
</dbReference>
<dbReference type="InterPro" id="IPR041569">
    <property type="entry name" value="AAA_lid_3"/>
</dbReference>
<dbReference type="InterPro" id="IPR003959">
    <property type="entry name" value="ATPase_AAA_core"/>
</dbReference>
<evidence type="ECO:0000256" key="4">
    <source>
        <dbReference type="ARBA" id="ARBA00022741"/>
    </source>
</evidence>
<evidence type="ECO:0000256" key="2">
    <source>
        <dbReference type="ARBA" id="ARBA00006914"/>
    </source>
</evidence>
<feature type="compositionally biased region" description="Basic and acidic residues" evidence="9">
    <location>
        <begin position="12"/>
        <end position="21"/>
    </location>
</feature>
<dbReference type="InterPro" id="IPR003960">
    <property type="entry name" value="ATPase_AAA_CS"/>
</dbReference>
<dbReference type="Proteomes" id="UP000595140">
    <property type="component" value="Unassembled WGS sequence"/>
</dbReference>
<protein>
    <recommendedName>
        <fullName evidence="10">PHD-type domain-containing protein</fullName>
    </recommendedName>
</protein>
<feature type="domain" description="PHD-type" evidence="10">
    <location>
        <begin position="426"/>
        <end position="546"/>
    </location>
</feature>
<organism evidence="11 12">
    <name type="scientific">Cuscuta campestris</name>
    <dbReference type="NCBI Taxonomy" id="132261"/>
    <lineage>
        <taxon>Eukaryota</taxon>
        <taxon>Viridiplantae</taxon>
        <taxon>Streptophyta</taxon>
        <taxon>Embryophyta</taxon>
        <taxon>Tracheophyta</taxon>
        <taxon>Spermatophyta</taxon>
        <taxon>Magnoliopsida</taxon>
        <taxon>eudicotyledons</taxon>
        <taxon>Gunneridae</taxon>
        <taxon>Pentapetalae</taxon>
        <taxon>asterids</taxon>
        <taxon>lamiids</taxon>
        <taxon>Solanales</taxon>
        <taxon>Convolvulaceae</taxon>
        <taxon>Cuscuteae</taxon>
        <taxon>Cuscuta</taxon>
        <taxon>Cuscuta subgen. Grammica</taxon>
        <taxon>Cuscuta sect. Cleistogrammica</taxon>
    </lineage>
</organism>
<dbReference type="OrthoDB" id="5421at2759"/>
<dbReference type="Gene3D" id="3.40.50.300">
    <property type="entry name" value="P-loop containing nucleotide triphosphate hydrolases"/>
    <property type="match status" value="1"/>
</dbReference>
<evidence type="ECO:0000256" key="6">
    <source>
        <dbReference type="ARBA" id="ARBA00022833"/>
    </source>
</evidence>
<dbReference type="InterPro" id="IPR027417">
    <property type="entry name" value="P-loop_NTPase"/>
</dbReference>
<evidence type="ECO:0000256" key="5">
    <source>
        <dbReference type="ARBA" id="ARBA00022771"/>
    </source>
</evidence>
<dbReference type="InterPro" id="IPR034732">
    <property type="entry name" value="EPHD"/>
</dbReference>
<dbReference type="PROSITE" id="PS51805">
    <property type="entry name" value="EPHD"/>
    <property type="match status" value="1"/>
</dbReference>
<evidence type="ECO:0000256" key="3">
    <source>
        <dbReference type="ARBA" id="ARBA00022723"/>
    </source>
</evidence>
<dbReference type="GO" id="GO:0006337">
    <property type="term" value="P:nucleosome disassembly"/>
    <property type="evidence" value="ECO:0007669"/>
    <property type="project" value="TreeGrafter"/>
</dbReference>
<dbReference type="PROSITE" id="PS00674">
    <property type="entry name" value="AAA"/>
    <property type="match status" value="1"/>
</dbReference>
<dbReference type="SMART" id="SM00382">
    <property type="entry name" value="AAA"/>
    <property type="match status" value="1"/>
</dbReference>
<gene>
    <name evidence="11" type="ORF">CCAM_LOCUS20995</name>
</gene>
<keyword evidence="5" id="KW-0863">Zinc-finger</keyword>
<dbReference type="GO" id="GO:0009536">
    <property type="term" value="C:plastid"/>
    <property type="evidence" value="ECO:0007669"/>
    <property type="project" value="UniProtKB-SubCell"/>
</dbReference>
<comment type="subcellular location">
    <subcellularLocation>
        <location evidence="1">Plastid</location>
    </subcellularLocation>
</comment>
<dbReference type="Pfam" id="PF17862">
    <property type="entry name" value="AAA_lid_3"/>
    <property type="match status" value="1"/>
</dbReference>
<keyword evidence="4" id="KW-0547">Nucleotide-binding</keyword>
<feature type="region of interest" description="Disordered" evidence="9">
    <location>
        <begin position="1587"/>
        <end position="1639"/>
    </location>
</feature>
<feature type="compositionally biased region" description="Polar residues" evidence="9">
    <location>
        <begin position="1"/>
        <end position="10"/>
    </location>
</feature>
<dbReference type="GO" id="GO:0005634">
    <property type="term" value="C:nucleus"/>
    <property type="evidence" value="ECO:0007669"/>
    <property type="project" value="TreeGrafter"/>
</dbReference>
<evidence type="ECO:0000259" key="10">
    <source>
        <dbReference type="PROSITE" id="PS51805"/>
    </source>
</evidence>
<dbReference type="EMBL" id="OOIL02001901">
    <property type="protein sequence ID" value="VFQ79219.1"/>
    <property type="molecule type" value="Genomic_DNA"/>
</dbReference>
<dbReference type="Pfam" id="PF00004">
    <property type="entry name" value="AAA"/>
    <property type="match status" value="1"/>
</dbReference>
<accession>A0A484LSL8</accession>
<comment type="similarity">
    <text evidence="2">Belongs to the AAA ATPase family.</text>
</comment>
<sequence length="1800" mass="200438">MPFSGSSSVPRKTKDNKLGDFRVKKKLKRIESICEKAYNRNHSVAGRVDPIDPSNAEENELELRRSTRVRKAPVLLDSSPPPPKKRAKLGKRGGMSGENREEDGKQFEIVCSISRDLVHNADGWKSRLRSRRRNESFVLRRKGVTSPGFSRKLSENSGKFKGKSIEDDELFHDKQVGKVCGKLTIFKSKRPGRIKASSAFEKQGIDLSGSLEGDELNNAEERQMSEDDDTLILKNDALEEEEKIINSEEALEEVNEENFPFDSERNKAVKGASVPSPTVNIEDEVEMCSHAKQCTGSDHIKLMDQGMPVEWCVGIESGDKGNDLEIGLATHDEKENGNASDVINKHSRVGYDEKTKDAVDGVIFYKRKDKRSCDRPPGNHRMIDASRKLKIKVGRRCGLCGGATDGKPPRKLVQYVAQSDNEAHSETSASEEPNYDEWDGFGDEPTWLGRLLGPVNDRFGIAGVWIHQQCAVWSPEVYFAGLGCMKNVRAALSRGRVLKCSRCARTGATIGCRVDRCPKTYHLSCARATGCIFDHRKFLIACTDHKHLFQPHGSKYLHYLRKMKTKKMMLELRKTSNEACRKDIEAEEKWMENYGEDEEFLKRERKRLHRDLSKITPVYIGGANSDSGVEFQGWESVAGLQDVIQCMKEVVTIPLLYPEFFSSLGLTPPRGVLLHGYPGTGKTLVVRALIGSCARGDKRIAYFARKGADCLGKYVGDAERQLRLLFQVAEKSQPSIIFFDEIDGLAPCRTKQQDQTHSSVVSTLLALMDGLKSRGSVVVIGATNRPDAIDPALRRPGRFDREIYFPLPSVKDREAILSLHTKKWPKPVSGPLLKLIARKTVGFAGADLQALCTQAAIISLKRSFPLHQYLSAAAERGPHVKHATLPSFTVEEQDWLDSLVHASPPCSQREARMAANEVVSSPLHTCLFPCLSQPLCKLIVSLYLDERVCLPHRLFKAASLVKDIFISALDKKKILTSNWWFYINDLLKEPDIYHKVEDELSRAGILIRDFRSSTSCLLEEIFDDDDSAFGYSKLHHIGGRAHLMETILGKKSGFRILVSGNPRCGQRHIASCLVHCFVGNTDIQKIDMAAMSQEGHGDILQGLTGILMRYACAGRCIIFMPRLDLWAVEASSMVFETRGVALSGKHQLYEERSLEEIKNEKSYPVATTMGLESKKEVREASDIWNSFVEQAETLCVSKPLSILATTDMPFKALPLTIRQYFKGQELDQSLSTPLGGSVPQFSIELDDSFNVDLIVNLFASRLSIDLVEHFVQLLYRANHMRTIPQNGNANADNKENVMLACVNSKPETTTEHESKNVSINHITTAVSPNTKTGKGMSSMLLAITTFGYQILQYPHFAELCWATSKLKDGPCADINGAWKGWPFNSCIIRPSNSVNEVALSTSTVKSKASSGIVRGLIAIGLSAYTGKYTSLRVVSSDVRKVLELLVARINEKVQDGKDRYHFSRLLSQVAYLDDMVSSWLYMLQSFEMDTECSGPKANSTLNCVGNSEEPNPLRNTTLEGDDNTFHDARTVVGGNYMSRMEVGFQPMDTDHSIPVKNVASALNLNMKIVKHNLVNVEANYRDQDEEGASQLKNCSPSEISNPTDAVSQKGGDCGPAIHSNGHVDIENDQEDDDGCDTENDLRREDEERETCDHANVKATNIPTVSGLVCHLGCCNECLGKLQRLLRDAVKCELGLEEKECKVDDVNDFVASVSAKFHSSLRLWLRPENSGCAVMKITECSCHGTDSAVNAHLDLCQNSQYIFRDGLLTNFGTCKDASFHCQFKKLCLHSLIEWVKVGKEP</sequence>
<keyword evidence="7" id="KW-0067">ATP-binding</keyword>
<keyword evidence="6" id="KW-0862">Zinc</keyword>
<evidence type="ECO:0000256" key="7">
    <source>
        <dbReference type="ARBA" id="ARBA00022840"/>
    </source>
</evidence>
<dbReference type="Gene3D" id="3.30.40.10">
    <property type="entry name" value="Zinc/RING finger domain, C3HC4 (zinc finger)"/>
    <property type="match status" value="1"/>
</dbReference>
<proteinExistence type="inferred from homology"/>
<dbReference type="GO" id="GO:0008270">
    <property type="term" value="F:zinc ion binding"/>
    <property type="evidence" value="ECO:0007669"/>
    <property type="project" value="UniProtKB-KW"/>
</dbReference>
<feature type="region of interest" description="Disordered" evidence="9">
    <location>
        <begin position="39"/>
        <end position="103"/>
    </location>
</feature>
<dbReference type="FunFam" id="3.40.50.300:FF:000061">
    <property type="entry name" value="ATPase family, AAA domain-containing 2"/>
    <property type="match status" value="1"/>
</dbReference>
<dbReference type="InterPro" id="IPR013083">
    <property type="entry name" value="Znf_RING/FYVE/PHD"/>
</dbReference>
<dbReference type="PANTHER" id="PTHR23069:SF7">
    <property type="entry name" value="P-LOOP CONTAINING NUCLEOSIDE TRIPHOSPHATE HYDROLASES SUPERFAMILY PROTEIN"/>
    <property type="match status" value="1"/>
</dbReference>
<feature type="region of interest" description="Disordered" evidence="9">
    <location>
        <begin position="1"/>
        <end position="21"/>
    </location>
</feature>
<dbReference type="GO" id="GO:0006334">
    <property type="term" value="P:nucleosome assembly"/>
    <property type="evidence" value="ECO:0007669"/>
    <property type="project" value="TreeGrafter"/>
</dbReference>
<feature type="compositionally biased region" description="Acidic residues" evidence="9">
    <location>
        <begin position="1626"/>
        <end position="1638"/>
    </location>
</feature>
<evidence type="ECO:0000256" key="8">
    <source>
        <dbReference type="ARBA" id="ARBA00023117"/>
    </source>
</evidence>
<keyword evidence="3" id="KW-0479">Metal-binding</keyword>
<dbReference type="SUPFAM" id="SSF52540">
    <property type="entry name" value="P-loop containing nucleoside triphosphate hydrolases"/>
    <property type="match status" value="1"/>
</dbReference>
<dbReference type="InterPro" id="IPR003593">
    <property type="entry name" value="AAA+_ATPase"/>
</dbReference>
<evidence type="ECO:0000256" key="1">
    <source>
        <dbReference type="ARBA" id="ARBA00004474"/>
    </source>
</evidence>
<dbReference type="InterPro" id="IPR045199">
    <property type="entry name" value="ATAD2-like"/>
</dbReference>
<evidence type="ECO:0000313" key="12">
    <source>
        <dbReference type="Proteomes" id="UP000595140"/>
    </source>
</evidence>
<dbReference type="FunFam" id="1.10.8.60:FF:000084">
    <property type="entry name" value="p-loop containing nucleoside triphosphate hydrolase superfamily protein"/>
    <property type="match status" value="1"/>
</dbReference>
<keyword evidence="12" id="KW-1185">Reference proteome</keyword>
<dbReference type="GO" id="GO:0016887">
    <property type="term" value="F:ATP hydrolysis activity"/>
    <property type="evidence" value="ECO:0007669"/>
    <property type="project" value="InterPro"/>
</dbReference>
<keyword evidence="8" id="KW-0103">Bromodomain</keyword>
<reference evidence="11 12" key="1">
    <citation type="submission" date="2018-04" db="EMBL/GenBank/DDBJ databases">
        <authorList>
            <person name="Vogel A."/>
        </authorList>
    </citation>
    <scope>NUCLEOTIDE SEQUENCE [LARGE SCALE GENOMIC DNA]</scope>
</reference>
<name>A0A484LSL8_9ASTE</name>
<dbReference type="Gene3D" id="1.10.8.60">
    <property type="match status" value="1"/>
</dbReference>
<evidence type="ECO:0000256" key="9">
    <source>
        <dbReference type="SAM" id="MobiDB-lite"/>
    </source>
</evidence>
<dbReference type="GO" id="GO:0005524">
    <property type="term" value="F:ATP binding"/>
    <property type="evidence" value="ECO:0007669"/>
    <property type="project" value="UniProtKB-KW"/>
</dbReference>
<evidence type="ECO:0000313" key="11">
    <source>
        <dbReference type="EMBL" id="VFQ79219.1"/>
    </source>
</evidence>
<dbReference type="GO" id="GO:0003682">
    <property type="term" value="F:chromatin binding"/>
    <property type="evidence" value="ECO:0007669"/>
    <property type="project" value="TreeGrafter"/>
</dbReference>